<evidence type="ECO:0000313" key="2">
    <source>
        <dbReference type="EMBL" id="CAG2200952.1"/>
    </source>
</evidence>
<protein>
    <submittedName>
        <fullName evidence="2">Uncharacterized protein</fullName>
    </submittedName>
</protein>
<organism evidence="2 3">
    <name type="scientific">Mytilus edulis</name>
    <name type="common">Blue mussel</name>
    <dbReference type="NCBI Taxonomy" id="6550"/>
    <lineage>
        <taxon>Eukaryota</taxon>
        <taxon>Metazoa</taxon>
        <taxon>Spiralia</taxon>
        <taxon>Lophotrochozoa</taxon>
        <taxon>Mollusca</taxon>
        <taxon>Bivalvia</taxon>
        <taxon>Autobranchia</taxon>
        <taxon>Pteriomorphia</taxon>
        <taxon>Mytilida</taxon>
        <taxon>Mytiloidea</taxon>
        <taxon>Mytilidae</taxon>
        <taxon>Mytilinae</taxon>
        <taxon>Mytilus</taxon>
    </lineage>
</organism>
<evidence type="ECO:0000256" key="1">
    <source>
        <dbReference type="SAM" id="MobiDB-lite"/>
    </source>
</evidence>
<feature type="region of interest" description="Disordered" evidence="1">
    <location>
        <begin position="76"/>
        <end position="138"/>
    </location>
</feature>
<sequence length="245" mass="29872">MSINHRGSKRRSEEQRKEERCKNKSRQQLEDEGSHKGQKKTGHVTKLVEVDDTTQILRKKITLDDHSMPDFVVEALKRSKKRSEEQRKEERCKNKSRQQLEDEGSHKKVQMEMDRISVEASTDAQTLPKNRTKIMEEKAKLKREAVQWRRDQFLDRKKREKQLKDEARQTELLKIMMLMDDDERRKRQKEERRQQEEDKKRQEEERRQQEEDKKRQEEERRQQEEEVISICKKIGENLSYRNNEV</sequence>
<feature type="region of interest" description="Disordered" evidence="1">
    <location>
        <begin position="177"/>
        <end position="226"/>
    </location>
</feature>
<reference evidence="2" key="1">
    <citation type="submission" date="2021-03" db="EMBL/GenBank/DDBJ databases">
        <authorList>
            <person name="Bekaert M."/>
        </authorList>
    </citation>
    <scope>NUCLEOTIDE SEQUENCE</scope>
</reference>
<gene>
    <name evidence="2" type="ORF">MEDL_15589</name>
</gene>
<evidence type="ECO:0000313" key="3">
    <source>
        <dbReference type="Proteomes" id="UP000683360"/>
    </source>
</evidence>
<name>A0A8S3R1I6_MYTED</name>
<feature type="compositionally biased region" description="Basic and acidic residues" evidence="1">
    <location>
        <begin position="182"/>
        <end position="224"/>
    </location>
</feature>
<comment type="caution">
    <text evidence="2">The sequence shown here is derived from an EMBL/GenBank/DDBJ whole genome shotgun (WGS) entry which is preliminary data.</text>
</comment>
<dbReference type="EMBL" id="CAJPWZ010000802">
    <property type="protein sequence ID" value="CAG2200952.1"/>
    <property type="molecule type" value="Genomic_DNA"/>
</dbReference>
<keyword evidence="3" id="KW-1185">Reference proteome</keyword>
<feature type="compositionally biased region" description="Basic and acidic residues" evidence="1">
    <location>
        <begin position="82"/>
        <end position="117"/>
    </location>
</feature>
<feature type="compositionally biased region" description="Polar residues" evidence="1">
    <location>
        <begin position="119"/>
        <end position="129"/>
    </location>
</feature>
<feature type="region of interest" description="Disordered" evidence="1">
    <location>
        <begin position="1"/>
        <end position="52"/>
    </location>
</feature>
<proteinExistence type="predicted"/>
<dbReference type="AlphaFoldDB" id="A0A8S3R1I6"/>
<feature type="compositionally biased region" description="Basic and acidic residues" evidence="1">
    <location>
        <begin position="10"/>
        <end position="35"/>
    </location>
</feature>
<dbReference type="Proteomes" id="UP000683360">
    <property type="component" value="Unassembled WGS sequence"/>
</dbReference>
<accession>A0A8S3R1I6</accession>